<dbReference type="Proteomes" id="UP001497444">
    <property type="component" value="Chromosome 12"/>
</dbReference>
<proteinExistence type="predicted"/>
<organism evidence="2 3">
    <name type="scientific">Sphagnum jensenii</name>
    <dbReference type="NCBI Taxonomy" id="128206"/>
    <lineage>
        <taxon>Eukaryota</taxon>
        <taxon>Viridiplantae</taxon>
        <taxon>Streptophyta</taxon>
        <taxon>Embryophyta</taxon>
        <taxon>Bryophyta</taxon>
        <taxon>Sphagnophytina</taxon>
        <taxon>Sphagnopsida</taxon>
        <taxon>Sphagnales</taxon>
        <taxon>Sphagnaceae</taxon>
        <taxon>Sphagnum</taxon>
    </lineage>
</organism>
<accession>A0ABP0VXA9</accession>
<feature type="compositionally biased region" description="Basic and acidic residues" evidence="1">
    <location>
        <begin position="289"/>
        <end position="298"/>
    </location>
</feature>
<reference evidence="2" key="1">
    <citation type="submission" date="2024-02" db="EMBL/GenBank/DDBJ databases">
        <authorList>
            <consortium name="ELIXIR-Norway"/>
            <consortium name="Elixir Norway"/>
        </authorList>
    </citation>
    <scope>NUCLEOTIDE SEQUENCE</scope>
</reference>
<feature type="region of interest" description="Disordered" evidence="1">
    <location>
        <begin position="207"/>
        <end position="349"/>
    </location>
</feature>
<sequence>MNSFFASRRLLHEPAVCCSVSSSVPWFGVAQGSLPFVATKASPQRSSSCERIDQGSKFFRRWRLDDFFRVPISPGSSSLWMPYYGLYSRGICWIYLLEENCSRWNERLGFLVSLDRLCVPVAFPSFLLGGLMHRQLSLFFTNVCGKSTWHRVCRSRHPSLFAGSFLQSGILGFSPVFPFLSQSSFIMGQAFSVTRPFAVMEKGENLQSTCGDESDNFENEKDVGGGKQQKRDASEAEHVNKDGTEHGTQEDDSKKISETLNNNVGLEELQHDAAPLGEHEPPRVFSAKVDAEDMRGGDLEEESAPKVARQQAQEKAKVVEDELGPPPERPLPERRSSEQEELQQSHVCS</sequence>
<name>A0ABP0VXA9_9BRYO</name>
<dbReference type="EMBL" id="OZ020107">
    <property type="protein sequence ID" value="CAK9259147.1"/>
    <property type="molecule type" value="Genomic_DNA"/>
</dbReference>
<keyword evidence="3" id="KW-1185">Reference proteome</keyword>
<gene>
    <name evidence="2" type="ORF">CSSPJE1EN1_LOCUS4625</name>
</gene>
<evidence type="ECO:0000313" key="2">
    <source>
        <dbReference type="EMBL" id="CAK9259147.1"/>
    </source>
</evidence>
<protein>
    <submittedName>
        <fullName evidence="2">Uncharacterized protein</fullName>
    </submittedName>
</protein>
<feature type="compositionally biased region" description="Basic and acidic residues" evidence="1">
    <location>
        <begin position="218"/>
        <end position="257"/>
    </location>
</feature>
<evidence type="ECO:0000313" key="3">
    <source>
        <dbReference type="Proteomes" id="UP001497444"/>
    </source>
</evidence>
<evidence type="ECO:0000256" key="1">
    <source>
        <dbReference type="SAM" id="MobiDB-lite"/>
    </source>
</evidence>